<evidence type="ECO:0000313" key="12">
    <source>
        <dbReference type="Proteomes" id="UP000005238"/>
    </source>
</evidence>
<dbReference type="AlphaFoldDB" id="H3H9U6"/>
<sequence>MPGMVDYEYDAEGDVRMTVPQPIFEVVAAPELAVWSQAAITTFIRERRQYEAKIAERCSTTGEVQETVARSIRTSLKPRVLEHVAHYILKKEVESVTDAMLLAEMKRKVGGMVNDRVPDVSRLFAELKMDLEEVDVEARIANYFMGFDRLVEDNGLTGMLGRGPAVGEAGRQRLKMRCKLLLTHVTPEILKVDLTRLVELTHREAKVDDLALHDLMIERATRQQQYYLMQNEMKQSSSLRPKEDGGAAAKAHGRPAKQLPKPSSIQGGGRGAAGPRKPPRDGCLVCKGPHWARDCPTATAEQKANVEKMLREKRSPFLESLGKFFAILRQRKLKLNARKCKLFAKRVKWCGKVIDGAGVEHDPERLAALRQMPLPPTGAALQHFLCALNWLRDSMVDYARTTAPLQEKLERVMQSRGRRKAQLSGAVVEWSKEEAETFRKTLEMIERSCKLAFPDKRATVCLFSDASLTGYALVLTQVLNWQDGVPVEEQQHELLICRGGLFKNAQRNWSIVEKEGYPIVKACGDLDYMLTREKGFHVYCDHSNLIQIFTPDREVKQHVKGKLQRWALKLVGCRYVIHHIAGENNLWADIISRWGQPAPPDTVKSLAVKRVTTRSAQALSELRPLQDDEFTWPTRSEIVRAQHQYEGDAPDSAVMTSDGIEVDDKLWLPAQAKAVLKRLFVVAHCGPQGHRGVNVMVELLDR</sequence>
<keyword evidence="4" id="KW-0540">Nuclease</keyword>
<feature type="domain" description="Reverse transcriptase RNase H-like" evidence="10">
    <location>
        <begin position="457"/>
        <end position="570"/>
    </location>
</feature>
<keyword evidence="12" id="KW-1185">Reference proteome</keyword>
<dbReference type="SUPFAM" id="SSF56672">
    <property type="entry name" value="DNA/RNA polymerases"/>
    <property type="match status" value="1"/>
</dbReference>
<dbReference type="InterPro" id="IPR051320">
    <property type="entry name" value="Viral_Replic_Matur_Polypro"/>
</dbReference>
<dbReference type="InterPro" id="IPR043128">
    <property type="entry name" value="Rev_trsase/Diguanyl_cyclase"/>
</dbReference>
<keyword evidence="1" id="KW-0645">Protease</keyword>
<evidence type="ECO:0000256" key="5">
    <source>
        <dbReference type="ARBA" id="ARBA00022750"/>
    </source>
</evidence>
<keyword evidence="8" id="KW-0695">RNA-directed DNA polymerase</keyword>
<dbReference type="Pfam" id="PF17917">
    <property type="entry name" value="RT_RNaseH"/>
    <property type="match status" value="1"/>
</dbReference>
<protein>
    <recommendedName>
        <fullName evidence="10">Reverse transcriptase RNase H-like domain-containing protein</fullName>
    </recommendedName>
</protein>
<dbReference type="EMBL" id="DS568170">
    <property type="status" value="NOT_ANNOTATED_CDS"/>
    <property type="molecule type" value="Genomic_DNA"/>
</dbReference>
<dbReference type="VEuPathDB" id="FungiDB:KRP23_11759"/>
<evidence type="ECO:0000256" key="4">
    <source>
        <dbReference type="ARBA" id="ARBA00022722"/>
    </source>
</evidence>
<dbReference type="EnsemblProtists" id="Phyra87647">
    <property type="protein sequence ID" value="Phyra87647"/>
    <property type="gene ID" value="Phyra87647"/>
</dbReference>
<evidence type="ECO:0000259" key="10">
    <source>
        <dbReference type="Pfam" id="PF17917"/>
    </source>
</evidence>
<keyword evidence="3" id="KW-0548">Nucleotidyltransferase</keyword>
<dbReference type="eggNOG" id="KOG0017">
    <property type="taxonomic scope" value="Eukaryota"/>
</dbReference>
<dbReference type="HOGENOM" id="CLU_000384_17_0_1"/>
<dbReference type="InterPro" id="IPR043502">
    <property type="entry name" value="DNA/RNA_pol_sf"/>
</dbReference>
<organism evidence="11 12">
    <name type="scientific">Phytophthora ramorum</name>
    <name type="common">Sudden oak death agent</name>
    <dbReference type="NCBI Taxonomy" id="164328"/>
    <lineage>
        <taxon>Eukaryota</taxon>
        <taxon>Sar</taxon>
        <taxon>Stramenopiles</taxon>
        <taxon>Oomycota</taxon>
        <taxon>Peronosporomycetes</taxon>
        <taxon>Peronosporales</taxon>
        <taxon>Peronosporaceae</taxon>
        <taxon>Phytophthora</taxon>
    </lineage>
</organism>
<evidence type="ECO:0000256" key="1">
    <source>
        <dbReference type="ARBA" id="ARBA00022670"/>
    </source>
</evidence>
<dbReference type="GO" id="GO:0003964">
    <property type="term" value="F:RNA-directed DNA polymerase activity"/>
    <property type="evidence" value="ECO:0007669"/>
    <property type="project" value="UniProtKB-KW"/>
</dbReference>
<evidence type="ECO:0000256" key="8">
    <source>
        <dbReference type="ARBA" id="ARBA00022918"/>
    </source>
</evidence>
<evidence type="ECO:0000256" key="6">
    <source>
        <dbReference type="ARBA" id="ARBA00022759"/>
    </source>
</evidence>
<evidence type="ECO:0000313" key="11">
    <source>
        <dbReference type="EnsemblProtists" id="Phyra87647"/>
    </source>
</evidence>
<name>H3H9U6_PHYRM</name>
<reference evidence="12" key="1">
    <citation type="journal article" date="2006" name="Science">
        <title>Phytophthora genome sequences uncover evolutionary origins and mechanisms of pathogenesis.</title>
        <authorList>
            <person name="Tyler B.M."/>
            <person name="Tripathy S."/>
            <person name="Zhang X."/>
            <person name="Dehal P."/>
            <person name="Jiang R.H."/>
            <person name="Aerts A."/>
            <person name="Arredondo F.D."/>
            <person name="Baxter L."/>
            <person name="Bensasson D."/>
            <person name="Beynon J.L."/>
            <person name="Chapman J."/>
            <person name="Damasceno C.M."/>
            <person name="Dorrance A.E."/>
            <person name="Dou D."/>
            <person name="Dickerman A.W."/>
            <person name="Dubchak I.L."/>
            <person name="Garbelotto M."/>
            <person name="Gijzen M."/>
            <person name="Gordon S.G."/>
            <person name="Govers F."/>
            <person name="Grunwald N.J."/>
            <person name="Huang W."/>
            <person name="Ivors K.L."/>
            <person name="Jones R.W."/>
            <person name="Kamoun S."/>
            <person name="Krampis K."/>
            <person name="Lamour K.H."/>
            <person name="Lee M.K."/>
            <person name="McDonald W.H."/>
            <person name="Medina M."/>
            <person name="Meijer H.J."/>
            <person name="Nordberg E.K."/>
            <person name="Maclean D.J."/>
            <person name="Ospina-Giraldo M.D."/>
            <person name="Morris P.F."/>
            <person name="Phuntumart V."/>
            <person name="Putnam N.H."/>
            <person name="Rash S."/>
            <person name="Rose J.K."/>
            <person name="Sakihama Y."/>
            <person name="Salamov A.A."/>
            <person name="Savidor A."/>
            <person name="Scheuring C.F."/>
            <person name="Smith B.M."/>
            <person name="Sobral B.W."/>
            <person name="Terry A."/>
            <person name="Torto-Alalibo T.A."/>
            <person name="Win J."/>
            <person name="Xu Z."/>
            <person name="Zhang H."/>
            <person name="Grigoriev I.V."/>
            <person name="Rokhsar D.S."/>
            <person name="Boore J.L."/>
        </authorList>
    </citation>
    <scope>NUCLEOTIDE SEQUENCE [LARGE SCALE GENOMIC DNA]</scope>
    <source>
        <strain evidence="12">Pr102</strain>
    </source>
</reference>
<dbReference type="GO" id="GO:0004519">
    <property type="term" value="F:endonuclease activity"/>
    <property type="evidence" value="ECO:0007669"/>
    <property type="project" value="UniProtKB-KW"/>
</dbReference>
<dbReference type="PANTHER" id="PTHR33064:SF37">
    <property type="entry name" value="RIBONUCLEASE H"/>
    <property type="match status" value="1"/>
</dbReference>
<keyword evidence="5" id="KW-0064">Aspartyl protease</keyword>
<dbReference type="InParanoid" id="H3H9U6"/>
<dbReference type="PANTHER" id="PTHR33064">
    <property type="entry name" value="POL PROTEIN"/>
    <property type="match status" value="1"/>
</dbReference>
<dbReference type="GO" id="GO:0004190">
    <property type="term" value="F:aspartic-type endopeptidase activity"/>
    <property type="evidence" value="ECO:0007669"/>
    <property type="project" value="UniProtKB-KW"/>
</dbReference>
<keyword evidence="7" id="KW-0378">Hydrolase</keyword>
<dbReference type="InterPro" id="IPR041373">
    <property type="entry name" value="RT_RNaseH"/>
</dbReference>
<keyword evidence="6" id="KW-0255">Endonuclease</keyword>
<reference evidence="11" key="2">
    <citation type="submission" date="2015-06" db="UniProtKB">
        <authorList>
            <consortium name="EnsemblProtists"/>
        </authorList>
    </citation>
    <scope>IDENTIFICATION</scope>
    <source>
        <strain evidence="11">Pr102</strain>
    </source>
</reference>
<keyword evidence="2" id="KW-0808">Transferase</keyword>
<evidence type="ECO:0000256" key="7">
    <source>
        <dbReference type="ARBA" id="ARBA00022801"/>
    </source>
</evidence>
<feature type="region of interest" description="Disordered" evidence="9">
    <location>
        <begin position="234"/>
        <end position="280"/>
    </location>
</feature>
<dbReference type="Proteomes" id="UP000005238">
    <property type="component" value="Unassembled WGS sequence"/>
</dbReference>
<dbReference type="Gene3D" id="3.30.70.270">
    <property type="match status" value="1"/>
</dbReference>
<proteinExistence type="predicted"/>
<accession>H3H9U6</accession>
<dbReference type="GO" id="GO:0006508">
    <property type="term" value="P:proteolysis"/>
    <property type="evidence" value="ECO:0007669"/>
    <property type="project" value="UniProtKB-KW"/>
</dbReference>
<evidence type="ECO:0000256" key="9">
    <source>
        <dbReference type="SAM" id="MobiDB-lite"/>
    </source>
</evidence>
<evidence type="ECO:0000256" key="3">
    <source>
        <dbReference type="ARBA" id="ARBA00022695"/>
    </source>
</evidence>
<evidence type="ECO:0000256" key="2">
    <source>
        <dbReference type="ARBA" id="ARBA00022679"/>
    </source>
</evidence>